<proteinExistence type="predicted"/>
<dbReference type="EMBL" id="SNZP01000003">
    <property type="protein sequence ID" value="TDR81468.1"/>
    <property type="molecule type" value="Genomic_DNA"/>
</dbReference>
<feature type="compositionally biased region" description="Polar residues" evidence="1">
    <location>
        <begin position="37"/>
        <end position="66"/>
    </location>
</feature>
<sequence length="66" mass="6915">MSISPVSSGHSQLYAPSTATAQTAADRKVDDKHKQQSEQTQSSNAKAQPTVNTNGQTTGQLINTTA</sequence>
<feature type="compositionally biased region" description="Polar residues" evidence="1">
    <location>
        <begin position="1"/>
        <end position="23"/>
    </location>
</feature>
<accession>A0A4R7B9H0</accession>
<name>A0A4R7B9H0_9NEIS</name>
<gene>
    <name evidence="2" type="ORF">DFP86_103121</name>
</gene>
<dbReference type="Proteomes" id="UP000295611">
    <property type="component" value="Unassembled WGS sequence"/>
</dbReference>
<organism evidence="2 3">
    <name type="scientific">Paludibacterium purpuratum</name>
    <dbReference type="NCBI Taxonomy" id="1144873"/>
    <lineage>
        <taxon>Bacteria</taxon>
        <taxon>Pseudomonadati</taxon>
        <taxon>Pseudomonadota</taxon>
        <taxon>Betaproteobacteria</taxon>
        <taxon>Neisseriales</taxon>
        <taxon>Chromobacteriaceae</taxon>
        <taxon>Paludibacterium</taxon>
    </lineage>
</organism>
<dbReference type="RefSeq" id="WP_133678841.1">
    <property type="nucleotide sequence ID" value="NZ_SNZP01000003.1"/>
</dbReference>
<evidence type="ECO:0000256" key="1">
    <source>
        <dbReference type="SAM" id="MobiDB-lite"/>
    </source>
</evidence>
<comment type="caution">
    <text evidence="2">The sequence shown here is derived from an EMBL/GenBank/DDBJ whole genome shotgun (WGS) entry which is preliminary data.</text>
</comment>
<reference evidence="2 3" key="1">
    <citation type="submission" date="2019-03" db="EMBL/GenBank/DDBJ databases">
        <title>Genomic Encyclopedia of Type Strains, Phase III (KMG-III): the genomes of soil and plant-associated and newly described type strains.</title>
        <authorList>
            <person name="Whitman W."/>
        </authorList>
    </citation>
    <scope>NUCLEOTIDE SEQUENCE [LARGE SCALE GENOMIC DNA]</scope>
    <source>
        <strain evidence="2 3">CECT 8976</strain>
    </source>
</reference>
<keyword evidence="3" id="KW-1185">Reference proteome</keyword>
<dbReference type="AlphaFoldDB" id="A0A4R7B9H0"/>
<feature type="compositionally biased region" description="Basic and acidic residues" evidence="1">
    <location>
        <begin position="25"/>
        <end position="36"/>
    </location>
</feature>
<evidence type="ECO:0000313" key="3">
    <source>
        <dbReference type="Proteomes" id="UP000295611"/>
    </source>
</evidence>
<feature type="region of interest" description="Disordered" evidence="1">
    <location>
        <begin position="1"/>
        <end position="66"/>
    </location>
</feature>
<evidence type="ECO:0000313" key="2">
    <source>
        <dbReference type="EMBL" id="TDR81468.1"/>
    </source>
</evidence>
<protein>
    <submittedName>
        <fullName evidence="2">Uncharacterized protein</fullName>
    </submittedName>
</protein>